<sequence>MYELATFDAILSRMLGRISDSIDKREGSIIYDACAPAAAELAQMYIELDINYHLSFADTASGEYLTRRTTEFGV</sequence>
<evidence type="ECO:0000313" key="2">
    <source>
        <dbReference type="Proteomes" id="UP001519887"/>
    </source>
</evidence>
<name>A0ABS7CBS7_9BACL</name>
<dbReference type="EMBL" id="JAHZIK010001181">
    <property type="protein sequence ID" value="MBW7458395.1"/>
    <property type="molecule type" value="Genomic_DNA"/>
</dbReference>
<accession>A0ABS7CBS7</accession>
<keyword evidence="2" id="KW-1185">Reference proteome</keyword>
<reference evidence="1 2" key="1">
    <citation type="submission" date="2021-07" db="EMBL/GenBank/DDBJ databases">
        <title>Paenibacillus radiodurans sp. nov., isolated from the southeastern edge of Tengger Desert.</title>
        <authorList>
            <person name="Zhang G."/>
        </authorList>
    </citation>
    <scope>NUCLEOTIDE SEQUENCE [LARGE SCALE GENOMIC DNA]</scope>
    <source>
        <strain evidence="1 2">CCM 7311</strain>
    </source>
</reference>
<feature type="non-terminal residue" evidence="1">
    <location>
        <position position="74"/>
    </location>
</feature>
<dbReference type="Proteomes" id="UP001519887">
    <property type="component" value="Unassembled WGS sequence"/>
</dbReference>
<evidence type="ECO:0000313" key="1">
    <source>
        <dbReference type="EMBL" id="MBW7458395.1"/>
    </source>
</evidence>
<proteinExistence type="predicted"/>
<organism evidence="1 2">
    <name type="scientific">Paenibacillus sepulcri</name>
    <dbReference type="NCBI Taxonomy" id="359917"/>
    <lineage>
        <taxon>Bacteria</taxon>
        <taxon>Bacillati</taxon>
        <taxon>Bacillota</taxon>
        <taxon>Bacilli</taxon>
        <taxon>Bacillales</taxon>
        <taxon>Paenibacillaceae</taxon>
        <taxon>Paenibacillus</taxon>
    </lineage>
</organism>
<protein>
    <submittedName>
        <fullName evidence="1">Phage tail protein</fullName>
    </submittedName>
</protein>
<comment type="caution">
    <text evidence="1">The sequence shown here is derived from an EMBL/GenBank/DDBJ whole genome shotgun (WGS) entry which is preliminary data.</text>
</comment>
<gene>
    <name evidence="1" type="ORF">K0U00_30580</name>
</gene>